<sequence length="116" mass="13602">MKEKNFLKSLEEIEKSIIPPMGYALVTDRITVDGKQIGYMYREIPDNKQDTGWRFFSGDEDEDYLDNEINLEVMSVNTIAHYDKDIIPFLESPYETAFGRNEANDFVEEEFQNTED</sequence>
<organism evidence="2 3">
    <name type="scientific">Faecalibacter rhinopitheci</name>
    <dbReference type="NCBI Taxonomy" id="2779678"/>
    <lineage>
        <taxon>Bacteria</taxon>
        <taxon>Pseudomonadati</taxon>
        <taxon>Bacteroidota</taxon>
        <taxon>Flavobacteriia</taxon>
        <taxon>Flavobacteriales</taxon>
        <taxon>Weeksellaceae</taxon>
        <taxon>Faecalibacter</taxon>
    </lineage>
</organism>
<evidence type="ECO:0000259" key="1">
    <source>
        <dbReference type="Pfam" id="PF09951"/>
    </source>
</evidence>
<dbReference type="AlphaFoldDB" id="A0A8J7FN25"/>
<comment type="caution">
    <text evidence="2">The sequence shown here is derived from an EMBL/GenBank/DDBJ whole genome shotgun (WGS) entry which is preliminary data.</text>
</comment>
<feature type="domain" description="Immunity protein Imm33" evidence="1">
    <location>
        <begin position="25"/>
        <end position="108"/>
    </location>
</feature>
<gene>
    <name evidence="2" type="ORF">IM532_00460</name>
</gene>
<dbReference type="PANTHER" id="PTHR38743:SF2">
    <property type="entry name" value="DUF2185 DOMAIN-CONTAINING PROTEIN"/>
    <property type="match status" value="1"/>
</dbReference>
<dbReference type="PANTHER" id="PTHR38743">
    <property type="entry name" value="SIMILAR TO GLYOXYLASE I FAMILY PROTEIN"/>
    <property type="match status" value="1"/>
</dbReference>
<accession>A0A8J7FN25</accession>
<evidence type="ECO:0000313" key="3">
    <source>
        <dbReference type="Proteomes" id="UP000608754"/>
    </source>
</evidence>
<keyword evidence="3" id="KW-1185">Reference proteome</keyword>
<dbReference type="Proteomes" id="UP000608754">
    <property type="component" value="Unassembled WGS sequence"/>
</dbReference>
<name>A0A8J7FN25_9FLAO</name>
<dbReference type="InterPro" id="IPR018689">
    <property type="entry name" value="Imm33_dom"/>
</dbReference>
<dbReference type="Pfam" id="PF09951">
    <property type="entry name" value="Imm33"/>
    <property type="match status" value="1"/>
</dbReference>
<dbReference type="EMBL" id="JADGIK010000001">
    <property type="protein sequence ID" value="MBF0595944.1"/>
    <property type="molecule type" value="Genomic_DNA"/>
</dbReference>
<protein>
    <submittedName>
        <fullName evidence="2">DUF2185 domain-containing protein</fullName>
    </submittedName>
</protein>
<proteinExistence type="predicted"/>
<evidence type="ECO:0000313" key="2">
    <source>
        <dbReference type="EMBL" id="MBF0595944.1"/>
    </source>
</evidence>
<reference evidence="2" key="1">
    <citation type="submission" date="2020-10" db="EMBL/GenBank/DDBJ databases">
        <authorList>
            <person name="Lu T."/>
            <person name="Wang Q."/>
            <person name="Han X."/>
        </authorList>
    </citation>
    <scope>NUCLEOTIDE SEQUENCE</scope>
    <source>
        <strain evidence="2">WQ 117</strain>
    </source>
</reference>
<dbReference type="RefSeq" id="WP_194181477.1">
    <property type="nucleotide sequence ID" value="NZ_JADGIK010000001.1"/>
</dbReference>